<keyword evidence="7" id="KW-1185">Reference proteome</keyword>
<dbReference type="InterPro" id="IPR020904">
    <property type="entry name" value="Sc_DH/Rdtase_CS"/>
</dbReference>
<reference evidence="6 7" key="1">
    <citation type="submission" date="2020-08" db="EMBL/GenBank/DDBJ databases">
        <title>Genomic Encyclopedia of Type Strains, Phase IV (KMG-IV): sequencing the most valuable type-strain genomes for metagenomic binning, comparative biology and taxonomic classification.</title>
        <authorList>
            <person name="Goeker M."/>
        </authorList>
    </citation>
    <scope>NUCLEOTIDE SEQUENCE [LARGE SCALE GENOMIC DNA]</scope>
    <source>
        <strain evidence="6 7">DSM 19612</strain>
    </source>
</reference>
<dbReference type="RefSeq" id="WP_174494533.1">
    <property type="nucleotide sequence ID" value="NZ_CADDWK010000001.1"/>
</dbReference>
<dbReference type="InterPro" id="IPR051721">
    <property type="entry name" value="Biopterin_syn/organic_redct"/>
</dbReference>
<comment type="caution">
    <text evidence="6">The sequence shown here is derived from an EMBL/GenBank/DDBJ whole genome shotgun (WGS) entry which is preliminary data.</text>
</comment>
<sequence length="250" mass="27780">MKYAVITGASKGLGFGLAKQFLNKEISVVSVSRTENTELKELAEVCNVGYLHYNCDLSSEDDRQETFEQISAYLKNKTVDQLFVVNNAGIVDPIETVGKLQQDIVKKHFSLNVLAPIFITNLFVRKDNLIPTVIINISSGAGSKAVHGWSTYCSSKAALNMFTETTALELNNVKSIHKVIAYSPSIMDTDMQGEIRSASKEAFDDIDKFKDYKEKGLLRDPNVVATAFVNMLVKEELENGKIYHVSELLD</sequence>
<dbReference type="PRINTS" id="PR00081">
    <property type="entry name" value="GDHRDH"/>
</dbReference>
<evidence type="ECO:0000256" key="2">
    <source>
        <dbReference type="ARBA" id="ARBA00006484"/>
    </source>
</evidence>
<protein>
    <submittedName>
        <fullName evidence="6">Benzil reductase ((S)-benzoin forming)</fullName>
        <ecNumber evidence="6">1.1.1.320</ecNumber>
    </submittedName>
</protein>
<evidence type="ECO:0000256" key="3">
    <source>
        <dbReference type="ARBA" id="ARBA00022490"/>
    </source>
</evidence>
<comment type="similarity">
    <text evidence="2">Belongs to the short-chain dehydrogenases/reductases (SDR) family.</text>
</comment>
<accession>A0A841Q1B1</accession>
<dbReference type="EC" id="1.1.1.320" evidence="6"/>
<evidence type="ECO:0000256" key="4">
    <source>
        <dbReference type="ARBA" id="ARBA00022857"/>
    </source>
</evidence>
<dbReference type="EMBL" id="JACHGH010000001">
    <property type="protein sequence ID" value="MBB6451903.1"/>
    <property type="molecule type" value="Genomic_DNA"/>
</dbReference>
<evidence type="ECO:0000313" key="6">
    <source>
        <dbReference type="EMBL" id="MBB6451903.1"/>
    </source>
</evidence>
<dbReference type="GO" id="GO:0004757">
    <property type="term" value="F:sepiapterin reductase (NADP+) activity"/>
    <property type="evidence" value="ECO:0007669"/>
    <property type="project" value="TreeGrafter"/>
</dbReference>
<name>A0A841Q1B1_9BACI</name>
<evidence type="ECO:0000313" key="7">
    <source>
        <dbReference type="Proteomes" id="UP000581688"/>
    </source>
</evidence>
<proteinExistence type="inferred from homology"/>
<dbReference type="InterPro" id="IPR036291">
    <property type="entry name" value="NAD(P)-bd_dom_sf"/>
</dbReference>
<dbReference type="Gene3D" id="3.40.50.720">
    <property type="entry name" value="NAD(P)-binding Rossmann-like Domain"/>
    <property type="match status" value="1"/>
</dbReference>
<dbReference type="Proteomes" id="UP000581688">
    <property type="component" value="Unassembled WGS sequence"/>
</dbReference>
<keyword evidence="4" id="KW-0521">NADP</keyword>
<dbReference type="InterPro" id="IPR002347">
    <property type="entry name" value="SDR_fam"/>
</dbReference>
<dbReference type="PANTHER" id="PTHR44085">
    <property type="entry name" value="SEPIAPTERIN REDUCTASE"/>
    <property type="match status" value="1"/>
</dbReference>
<dbReference type="GO" id="GO:0005737">
    <property type="term" value="C:cytoplasm"/>
    <property type="evidence" value="ECO:0007669"/>
    <property type="project" value="UniProtKB-SubCell"/>
</dbReference>
<dbReference type="PROSITE" id="PS00061">
    <property type="entry name" value="ADH_SHORT"/>
    <property type="match status" value="1"/>
</dbReference>
<dbReference type="NCBIfam" id="NF005381">
    <property type="entry name" value="PRK06924.1"/>
    <property type="match status" value="1"/>
</dbReference>
<keyword evidence="5 6" id="KW-0560">Oxidoreductase</keyword>
<dbReference type="SUPFAM" id="SSF51735">
    <property type="entry name" value="NAD(P)-binding Rossmann-fold domains"/>
    <property type="match status" value="1"/>
</dbReference>
<keyword evidence="3" id="KW-0963">Cytoplasm</keyword>
<dbReference type="Pfam" id="PF00106">
    <property type="entry name" value="adh_short"/>
    <property type="match status" value="1"/>
</dbReference>
<dbReference type="PANTHER" id="PTHR44085:SF2">
    <property type="entry name" value="SEPIAPTERIN REDUCTASE"/>
    <property type="match status" value="1"/>
</dbReference>
<comment type="subcellular location">
    <subcellularLocation>
        <location evidence="1">Cytoplasm</location>
    </subcellularLocation>
</comment>
<dbReference type="AlphaFoldDB" id="A0A841Q1B1"/>
<dbReference type="GO" id="GO:0006729">
    <property type="term" value="P:tetrahydrobiopterin biosynthetic process"/>
    <property type="evidence" value="ECO:0007669"/>
    <property type="project" value="TreeGrafter"/>
</dbReference>
<organism evidence="6 7">
    <name type="scientific">Salirhabdus euzebyi</name>
    <dbReference type="NCBI Taxonomy" id="394506"/>
    <lineage>
        <taxon>Bacteria</taxon>
        <taxon>Bacillati</taxon>
        <taxon>Bacillota</taxon>
        <taxon>Bacilli</taxon>
        <taxon>Bacillales</taxon>
        <taxon>Bacillaceae</taxon>
        <taxon>Salirhabdus</taxon>
    </lineage>
</organism>
<gene>
    <name evidence="6" type="ORF">HNQ94_000324</name>
</gene>
<evidence type="ECO:0000256" key="5">
    <source>
        <dbReference type="ARBA" id="ARBA00023002"/>
    </source>
</evidence>
<evidence type="ECO:0000256" key="1">
    <source>
        <dbReference type="ARBA" id="ARBA00004496"/>
    </source>
</evidence>